<evidence type="ECO:0000256" key="1">
    <source>
        <dbReference type="SAM" id="Coils"/>
    </source>
</evidence>
<dbReference type="WBParaSite" id="MBELARI_LOCUS4898">
    <property type="protein sequence ID" value="MBELARI_LOCUS4898"/>
    <property type="gene ID" value="MBELARI_LOCUS4898"/>
</dbReference>
<evidence type="ECO:0000313" key="3">
    <source>
        <dbReference type="Proteomes" id="UP000887575"/>
    </source>
</evidence>
<evidence type="ECO:0000256" key="2">
    <source>
        <dbReference type="SAM" id="MobiDB-lite"/>
    </source>
</evidence>
<feature type="region of interest" description="Disordered" evidence="2">
    <location>
        <begin position="193"/>
        <end position="222"/>
    </location>
</feature>
<organism evidence="3 4">
    <name type="scientific">Mesorhabditis belari</name>
    <dbReference type="NCBI Taxonomy" id="2138241"/>
    <lineage>
        <taxon>Eukaryota</taxon>
        <taxon>Metazoa</taxon>
        <taxon>Ecdysozoa</taxon>
        <taxon>Nematoda</taxon>
        <taxon>Chromadorea</taxon>
        <taxon>Rhabditida</taxon>
        <taxon>Rhabditina</taxon>
        <taxon>Rhabditomorpha</taxon>
        <taxon>Rhabditoidea</taxon>
        <taxon>Rhabditidae</taxon>
        <taxon>Mesorhabditinae</taxon>
        <taxon>Mesorhabditis</taxon>
    </lineage>
</organism>
<protein>
    <submittedName>
        <fullName evidence="4">Shugoshin</fullName>
    </submittedName>
</protein>
<sequence length="317" mass="35630">MGVLRMSENGKKHSISRESLLKMLSGSTMLDSIAPKTASKAPVADKENNVPVGYQQTNKIMVQQIRQLKLEVANGKRQIEDLRKENFRLSERLHALEAATENERVEMILNERLKKKLGQLTQISKRCIETMEKHKEDFTNVLGDIGLNDLDFEDTTEPKPSNGGRMMLTNDLNRVEESPIKFVEAKLTASTVRRGRSAKKDMEEPFDPDATPKAEQPSTSAAKPIKRLALETPKVVSRSVKRKAAVELETPRLAAGGANERMLPPETPLDFPNPFIETDTVRRRRHATLRVPTYALPALNTKMRRPGKADEPNPYIS</sequence>
<dbReference type="Proteomes" id="UP000887575">
    <property type="component" value="Unassembled WGS sequence"/>
</dbReference>
<feature type="coiled-coil region" evidence="1">
    <location>
        <begin position="65"/>
        <end position="99"/>
    </location>
</feature>
<reference evidence="4" key="1">
    <citation type="submission" date="2024-02" db="UniProtKB">
        <authorList>
            <consortium name="WormBaseParasite"/>
        </authorList>
    </citation>
    <scope>IDENTIFICATION</scope>
</reference>
<dbReference type="AlphaFoldDB" id="A0AAF3FE39"/>
<name>A0AAF3FE39_9BILA</name>
<accession>A0AAF3FE39</accession>
<keyword evidence="1" id="KW-0175">Coiled coil</keyword>
<proteinExistence type="predicted"/>
<feature type="region of interest" description="Disordered" evidence="2">
    <location>
        <begin position="298"/>
        <end position="317"/>
    </location>
</feature>
<evidence type="ECO:0000313" key="4">
    <source>
        <dbReference type="WBParaSite" id="MBELARI_LOCUS4898"/>
    </source>
</evidence>
<keyword evidence="3" id="KW-1185">Reference proteome</keyword>